<dbReference type="Proteomes" id="UP001142055">
    <property type="component" value="Chromosome 2"/>
</dbReference>
<keyword evidence="4" id="KW-0067">ATP-binding</keyword>
<evidence type="ECO:0000256" key="5">
    <source>
        <dbReference type="ARBA" id="ARBA00037982"/>
    </source>
</evidence>
<dbReference type="AlphaFoldDB" id="A0A9Q0MA00"/>
<comment type="similarity">
    <text evidence="5">Belongs to the protein kinase superfamily. Ser/Thr protein kinase family. GCN2 subfamily.</text>
</comment>
<dbReference type="GO" id="GO:0005737">
    <property type="term" value="C:cytoplasm"/>
    <property type="evidence" value="ECO:0007669"/>
    <property type="project" value="TreeGrafter"/>
</dbReference>
<feature type="domain" description="Protein kinase" evidence="7">
    <location>
        <begin position="53"/>
        <end position="345"/>
    </location>
</feature>
<dbReference type="InterPro" id="IPR050339">
    <property type="entry name" value="CC_SR_Kinase"/>
</dbReference>
<protein>
    <recommendedName>
        <fullName evidence="7">Protein kinase domain-containing protein</fullName>
    </recommendedName>
</protein>
<sequence length="375" mass="43589">MQDDFPVEDFLNSPPIYDEPSDTDSDDEFENDIINKSYHLRLQHRKIMKKFSINTLEFFDAGGFGEIHLGRTIKNGCVTDEKIAVKLLEAPSLDIVSLKKWRRACKREMYYIHQLNEHENVVNIFDYYWLYNPEQQQHPAYLAIKFEHLEISLDKCIDEGFDFNFQTIGKIATQIGSAIEYMHEKKIVHHDIKPENIMIAKFDDQEKKKINNQTIFKLIDFGLARQAREKVGIKWLENRAGCGTIPYMCEEMLNSFGSYNPYLADSYAFGATLLHIVMGDSFSNQIEALFASGVYQQFLIDTWTRPDLETYLTHPHYLKAIGDLLKPQTERPFVFQVLPMFHNDTTCPIEEHLVQPDGGWPIPGDSFSRLCRSIH</sequence>
<dbReference type="PROSITE" id="PS50011">
    <property type="entry name" value="PROTEIN_KINASE_DOM"/>
    <property type="match status" value="1"/>
</dbReference>
<dbReference type="GO" id="GO:0005634">
    <property type="term" value="C:nucleus"/>
    <property type="evidence" value="ECO:0007669"/>
    <property type="project" value="TreeGrafter"/>
</dbReference>
<organism evidence="8 9">
    <name type="scientific">Blomia tropicalis</name>
    <name type="common">Mite</name>
    <dbReference type="NCBI Taxonomy" id="40697"/>
    <lineage>
        <taxon>Eukaryota</taxon>
        <taxon>Metazoa</taxon>
        <taxon>Ecdysozoa</taxon>
        <taxon>Arthropoda</taxon>
        <taxon>Chelicerata</taxon>
        <taxon>Arachnida</taxon>
        <taxon>Acari</taxon>
        <taxon>Acariformes</taxon>
        <taxon>Sarcoptiformes</taxon>
        <taxon>Astigmata</taxon>
        <taxon>Glycyphagoidea</taxon>
        <taxon>Echimyopodidae</taxon>
        <taxon>Blomia</taxon>
    </lineage>
</organism>
<feature type="region of interest" description="Disordered" evidence="6">
    <location>
        <begin position="1"/>
        <end position="26"/>
    </location>
</feature>
<dbReference type="InterPro" id="IPR000719">
    <property type="entry name" value="Prot_kinase_dom"/>
</dbReference>
<evidence type="ECO:0000256" key="2">
    <source>
        <dbReference type="ARBA" id="ARBA00022741"/>
    </source>
</evidence>
<dbReference type="GO" id="GO:0004672">
    <property type="term" value="F:protein kinase activity"/>
    <property type="evidence" value="ECO:0007669"/>
    <property type="project" value="InterPro"/>
</dbReference>
<gene>
    <name evidence="8" type="ORF">RDWZM_006504</name>
</gene>
<name>A0A9Q0MA00_BLOTA</name>
<reference evidence="8" key="1">
    <citation type="submission" date="2022-12" db="EMBL/GenBank/DDBJ databases">
        <title>Genome assemblies of Blomia tropicalis.</title>
        <authorList>
            <person name="Cui Y."/>
        </authorList>
    </citation>
    <scope>NUCLEOTIDE SEQUENCE</scope>
    <source>
        <tissue evidence="8">Adult mites</tissue>
    </source>
</reference>
<dbReference type="GO" id="GO:0005524">
    <property type="term" value="F:ATP binding"/>
    <property type="evidence" value="ECO:0007669"/>
    <property type="project" value="UniProtKB-KW"/>
</dbReference>
<dbReference type="Pfam" id="PF00069">
    <property type="entry name" value="Pkinase"/>
    <property type="match status" value="1"/>
</dbReference>
<evidence type="ECO:0000313" key="8">
    <source>
        <dbReference type="EMBL" id="KAJ6220692.1"/>
    </source>
</evidence>
<dbReference type="SMART" id="SM00220">
    <property type="entry name" value="S_TKc"/>
    <property type="match status" value="1"/>
</dbReference>
<dbReference type="InterPro" id="IPR008271">
    <property type="entry name" value="Ser/Thr_kinase_AS"/>
</dbReference>
<comment type="caution">
    <text evidence="8">The sequence shown here is derived from an EMBL/GenBank/DDBJ whole genome shotgun (WGS) entry which is preliminary data.</text>
</comment>
<dbReference type="EMBL" id="JAPWDV010000002">
    <property type="protein sequence ID" value="KAJ6220692.1"/>
    <property type="molecule type" value="Genomic_DNA"/>
</dbReference>
<dbReference type="PROSITE" id="PS00108">
    <property type="entry name" value="PROTEIN_KINASE_ST"/>
    <property type="match status" value="1"/>
</dbReference>
<keyword evidence="3" id="KW-0418">Kinase</keyword>
<dbReference type="PANTHER" id="PTHR11042">
    <property type="entry name" value="EUKARYOTIC TRANSLATION INITIATION FACTOR 2-ALPHA KINASE EIF2-ALPHA KINASE -RELATED"/>
    <property type="match status" value="1"/>
</dbReference>
<keyword evidence="9" id="KW-1185">Reference proteome</keyword>
<proteinExistence type="inferred from homology"/>
<dbReference type="InterPro" id="IPR011009">
    <property type="entry name" value="Kinase-like_dom_sf"/>
</dbReference>
<evidence type="ECO:0000256" key="3">
    <source>
        <dbReference type="ARBA" id="ARBA00022777"/>
    </source>
</evidence>
<evidence type="ECO:0000256" key="4">
    <source>
        <dbReference type="ARBA" id="ARBA00022840"/>
    </source>
</evidence>
<evidence type="ECO:0000256" key="1">
    <source>
        <dbReference type="ARBA" id="ARBA00022679"/>
    </source>
</evidence>
<dbReference type="CDD" id="cd00180">
    <property type="entry name" value="PKc"/>
    <property type="match status" value="1"/>
</dbReference>
<evidence type="ECO:0000256" key="6">
    <source>
        <dbReference type="SAM" id="MobiDB-lite"/>
    </source>
</evidence>
<evidence type="ECO:0000259" key="7">
    <source>
        <dbReference type="PROSITE" id="PS50011"/>
    </source>
</evidence>
<evidence type="ECO:0000313" key="9">
    <source>
        <dbReference type="Proteomes" id="UP001142055"/>
    </source>
</evidence>
<keyword evidence="1" id="KW-0808">Transferase</keyword>
<dbReference type="Gene3D" id="1.10.510.10">
    <property type="entry name" value="Transferase(Phosphotransferase) domain 1"/>
    <property type="match status" value="1"/>
</dbReference>
<keyword evidence="2" id="KW-0547">Nucleotide-binding</keyword>
<accession>A0A9Q0MA00</accession>
<dbReference type="SUPFAM" id="SSF56112">
    <property type="entry name" value="Protein kinase-like (PK-like)"/>
    <property type="match status" value="1"/>
</dbReference>